<dbReference type="Gene3D" id="3.20.20.70">
    <property type="entry name" value="Aldolase class I"/>
    <property type="match status" value="1"/>
</dbReference>
<comment type="caution">
    <text evidence="4">Lacks conserved residue(s) required for the propagation of feature annotation.</text>
</comment>
<feature type="binding site" evidence="4">
    <location>
        <position position="236"/>
    </location>
    <ligand>
        <name>3-dehydroquinate</name>
        <dbReference type="ChEBI" id="CHEBI:32364"/>
    </ligand>
</feature>
<dbReference type="HAMAP" id="MF_00214">
    <property type="entry name" value="AroD"/>
    <property type="match status" value="1"/>
</dbReference>
<gene>
    <name evidence="4 5" type="primary">aroD</name>
    <name evidence="5" type="ORF">WMO62_10800</name>
</gene>
<comment type="subunit">
    <text evidence="4">Homodimer.</text>
</comment>
<dbReference type="InterPro" id="IPR050146">
    <property type="entry name" value="Type-I_3-dehydroquinase"/>
</dbReference>
<dbReference type="SUPFAM" id="SSF51569">
    <property type="entry name" value="Aldolase"/>
    <property type="match status" value="1"/>
</dbReference>
<sequence>MKRTFKLSTGVFGEGDPKICAPIVGRTKEDIFKAAEVIAKTEADVVEWRGDWFDRVEDRDELLEVLQGIRGRIREKALLFTLRTVYEGGQLAVMKDTYYELNERAARSGYVDLVDVEAFREEERTSEEIRKLQSAGVHVIASFHNFDRTPDREELIRRLTRMQEMGADVAKIAVMPQSREDVMTLMEATMEADHSLDIPVVTMSMGRLGVLSRLAGTLTGSAMTFASVGEASAPGQIPIEQMRVFCQLLSMK</sequence>
<name>A0ABV1I292_9FIRM</name>
<comment type="function">
    <text evidence="4">Involved in the third step of the chorismate pathway, which leads to the biosynthesis of aromatic amino acids. Catalyzes the cis-dehydration of 3-dehydroquinate (DHQ) and introduces the first double bond of the aromatic ring to yield 3-dehydroshikimate.</text>
</comment>
<feature type="active site" description="Schiff-base intermediate with substrate" evidence="4">
    <location>
        <position position="171"/>
    </location>
</feature>
<dbReference type="PANTHER" id="PTHR43699:SF1">
    <property type="entry name" value="3-DEHYDROQUINATE DEHYDRATASE"/>
    <property type="match status" value="1"/>
</dbReference>
<accession>A0ABV1I292</accession>
<comment type="pathway">
    <text evidence="4">Metabolic intermediate biosynthesis; chorismate biosynthesis; chorismate from D-erythrose 4-phosphate and phosphoenolpyruvate: step 3/7.</text>
</comment>
<dbReference type="RefSeq" id="WP_118717495.1">
    <property type="nucleotide sequence ID" value="NZ_JBBMFC010000018.1"/>
</dbReference>
<feature type="binding site" evidence="4">
    <location>
        <begin position="47"/>
        <end position="49"/>
    </location>
    <ligand>
        <name>3-dehydroquinate</name>
        <dbReference type="ChEBI" id="CHEBI:32364"/>
    </ligand>
</feature>
<dbReference type="GO" id="GO:0003855">
    <property type="term" value="F:3-dehydroquinate dehydratase activity"/>
    <property type="evidence" value="ECO:0007669"/>
    <property type="project" value="UniProtKB-EC"/>
</dbReference>
<feature type="binding site" evidence="4">
    <location>
        <position position="213"/>
    </location>
    <ligand>
        <name>3-dehydroquinate</name>
        <dbReference type="ChEBI" id="CHEBI:32364"/>
    </ligand>
</feature>
<keyword evidence="4" id="KW-0028">Amino-acid biosynthesis</keyword>
<protein>
    <recommendedName>
        <fullName evidence="4">3-dehydroquinate dehydratase</fullName>
        <shortName evidence="4">3-dehydroquinase</shortName>
        <ecNumber evidence="4">4.2.1.10</ecNumber>
    </recommendedName>
    <alternativeName>
        <fullName evidence="4">Type I DHQase</fullName>
    </alternativeName>
    <alternativeName>
        <fullName evidence="4">Type I dehydroquinase</fullName>
        <shortName evidence="4">DHQ1</shortName>
    </alternativeName>
</protein>
<evidence type="ECO:0000256" key="1">
    <source>
        <dbReference type="ARBA" id="ARBA00001864"/>
    </source>
</evidence>
<dbReference type="NCBIfam" id="TIGR01093">
    <property type="entry name" value="aroD"/>
    <property type="match status" value="1"/>
</dbReference>
<evidence type="ECO:0000256" key="2">
    <source>
        <dbReference type="ARBA" id="ARBA00023239"/>
    </source>
</evidence>
<keyword evidence="2 4" id="KW-0456">Lyase</keyword>
<keyword evidence="4" id="KW-0057">Aromatic amino acid biosynthesis</keyword>
<dbReference type="InterPro" id="IPR013785">
    <property type="entry name" value="Aldolase_TIM"/>
</dbReference>
<keyword evidence="3 4" id="KW-0704">Schiff base</keyword>
<evidence type="ECO:0000256" key="4">
    <source>
        <dbReference type="HAMAP-Rule" id="MF_00214"/>
    </source>
</evidence>
<organism evidence="5 6">
    <name type="scientific">Hominiventricola aquisgranensis</name>
    <dbReference type="NCBI Taxonomy" id="3133164"/>
    <lineage>
        <taxon>Bacteria</taxon>
        <taxon>Bacillati</taxon>
        <taxon>Bacillota</taxon>
        <taxon>Clostridia</taxon>
        <taxon>Lachnospirales</taxon>
        <taxon>Lachnospiraceae</taxon>
        <taxon>Hominiventricola</taxon>
    </lineage>
</organism>
<dbReference type="PANTHER" id="PTHR43699">
    <property type="entry name" value="3-DEHYDROQUINATE DEHYDRATASE"/>
    <property type="match status" value="1"/>
</dbReference>
<feature type="active site" description="Proton donor/acceptor" evidence="4">
    <location>
        <position position="144"/>
    </location>
</feature>
<dbReference type="InterPro" id="IPR001381">
    <property type="entry name" value="DHquinase_I"/>
</dbReference>
<dbReference type="CDD" id="cd00502">
    <property type="entry name" value="DHQase_I"/>
    <property type="match status" value="1"/>
</dbReference>
<reference evidence="5 6" key="1">
    <citation type="submission" date="2024-03" db="EMBL/GenBank/DDBJ databases">
        <title>Human intestinal bacterial collection.</title>
        <authorList>
            <person name="Pauvert C."/>
            <person name="Hitch T.C.A."/>
            <person name="Clavel T."/>
        </authorList>
    </citation>
    <scope>NUCLEOTIDE SEQUENCE [LARGE SCALE GENOMIC DNA]</scope>
    <source>
        <strain evidence="5 6">CLA-AA-H78B</strain>
    </source>
</reference>
<keyword evidence="6" id="KW-1185">Reference proteome</keyword>
<comment type="caution">
    <text evidence="5">The sequence shown here is derived from an EMBL/GenBank/DDBJ whole genome shotgun (WGS) entry which is preliminary data.</text>
</comment>
<dbReference type="EMBL" id="JBBMFC010000018">
    <property type="protein sequence ID" value="MEQ2579309.1"/>
    <property type="molecule type" value="Genomic_DNA"/>
</dbReference>
<proteinExistence type="inferred from homology"/>
<evidence type="ECO:0000313" key="6">
    <source>
        <dbReference type="Proteomes" id="UP001470288"/>
    </source>
</evidence>
<feature type="binding site" evidence="4">
    <location>
        <position position="83"/>
    </location>
    <ligand>
        <name>3-dehydroquinate</name>
        <dbReference type="ChEBI" id="CHEBI:32364"/>
    </ligand>
</feature>
<dbReference type="EC" id="4.2.1.10" evidence="4"/>
<comment type="catalytic activity">
    <reaction evidence="1 4">
        <text>3-dehydroquinate = 3-dehydroshikimate + H2O</text>
        <dbReference type="Rhea" id="RHEA:21096"/>
        <dbReference type="ChEBI" id="CHEBI:15377"/>
        <dbReference type="ChEBI" id="CHEBI:16630"/>
        <dbReference type="ChEBI" id="CHEBI:32364"/>
        <dbReference type="EC" id="4.2.1.10"/>
    </reaction>
</comment>
<dbReference type="Proteomes" id="UP001470288">
    <property type="component" value="Unassembled WGS sequence"/>
</dbReference>
<feature type="binding site" evidence="4">
    <location>
        <position position="232"/>
    </location>
    <ligand>
        <name>3-dehydroquinate</name>
        <dbReference type="ChEBI" id="CHEBI:32364"/>
    </ligand>
</feature>
<evidence type="ECO:0000313" key="5">
    <source>
        <dbReference type="EMBL" id="MEQ2579309.1"/>
    </source>
</evidence>
<dbReference type="Pfam" id="PF01487">
    <property type="entry name" value="DHquinase_I"/>
    <property type="match status" value="1"/>
</dbReference>
<evidence type="ECO:0000256" key="3">
    <source>
        <dbReference type="ARBA" id="ARBA00023270"/>
    </source>
</evidence>
<comment type="similarity">
    <text evidence="4">Belongs to the type-I 3-dehydroquinase family.</text>
</comment>